<comment type="caution">
    <text evidence="8">The sequence shown here is derived from an EMBL/GenBank/DDBJ whole genome shotgun (WGS) entry which is preliminary data.</text>
</comment>
<keyword evidence="4" id="KW-0862">Zinc</keyword>
<evidence type="ECO:0000256" key="1">
    <source>
        <dbReference type="ARBA" id="ARBA00004170"/>
    </source>
</evidence>
<dbReference type="OrthoDB" id="5599753at2759"/>
<dbReference type="Pfam" id="PF10601">
    <property type="entry name" value="zf-LITAF-like"/>
    <property type="match status" value="1"/>
</dbReference>
<dbReference type="AlphaFoldDB" id="A0A9P7YYJ2"/>
<name>A0A9P7YYJ2_9HELO</name>
<dbReference type="InterPro" id="IPR037519">
    <property type="entry name" value="LITAF_fam"/>
</dbReference>
<sequence>MTEEHKQSVQAPGIQLQLLHQASSDANLSLPKALNEHSNGILASPQPAHTLPSDPVQPSQLTQEHPEAAPDNAQLLPQYQTAAKAAAYHSPQMVTPLNMLKNQPVYVDCPHCHTRAITMVETHGEGMQFACGALLCLVCICLAPLPCCLHWFEETNISCSNCKRQLANMDSEGNTHVTPLGPALQPSQFASQAPVQAPIVAERQQ</sequence>
<gene>
    <name evidence="8" type="ORF">BJ878DRAFT_184669</name>
</gene>
<evidence type="ECO:0000256" key="2">
    <source>
        <dbReference type="ARBA" id="ARBA00005975"/>
    </source>
</evidence>
<dbReference type="InterPro" id="IPR006629">
    <property type="entry name" value="LITAF"/>
</dbReference>
<keyword evidence="5" id="KW-0472">Membrane</keyword>
<organism evidence="8 9">
    <name type="scientific">Calycina marina</name>
    <dbReference type="NCBI Taxonomy" id="1763456"/>
    <lineage>
        <taxon>Eukaryota</taxon>
        <taxon>Fungi</taxon>
        <taxon>Dikarya</taxon>
        <taxon>Ascomycota</taxon>
        <taxon>Pezizomycotina</taxon>
        <taxon>Leotiomycetes</taxon>
        <taxon>Helotiales</taxon>
        <taxon>Pezizellaceae</taxon>
        <taxon>Calycina</taxon>
    </lineage>
</organism>
<evidence type="ECO:0000256" key="3">
    <source>
        <dbReference type="ARBA" id="ARBA00022723"/>
    </source>
</evidence>
<dbReference type="Proteomes" id="UP000887226">
    <property type="component" value="Unassembled WGS sequence"/>
</dbReference>
<dbReference type="PROSITE" id="PS51837">
    <property type="entry name" value="LITAF"/>
    <property type="match status" value="1"/>
</dbReference>
<feature type="domain" description="LITAF" evidence="7">
    <location>
        <begin position="89"/>
        <end position="171"/>
    </location>
</feature>
<reference evidence="8" key="1">
    <citation type="journal article" date="2021" name="IMA Fungus">
        <title>Genomic characterization of three marine fungi, including Emericellopsis atlantica sp. nov. with signatures of a generalist lifestyle and marine biomass degradation.</title>
        <authorList>
            <person name="Hagestad O.C."/>
            <person name="Hou L."/>
            <person name="Andersen J.H."/>
            <person name="Hansen E.H."/>
            <person name="Altermark B."/>
            <person name="Li C."/>
            <person name="Kuhnert E."/>
            <person name="Cox R.J."/>
            <person name="Crous P.W."/>
            <person name="Spatafora J.W."/>
            <person name="Lail K."/>
            <person name="Amirebrahimi M."/>
            <person name="Lipzen A."/>
            <person name="Pangilinan J."/>
            <person name="Andreopoulos W."/>
            <person name="Hayes R.D."/>
            <person name="Ng V."/>
            <person name="Grigoriev I.V."/>
            <person name="Jackson S.A."/>
            <person name="Sutton T.D.S."/>
            <person name="Dobson A.D.W."/>
            <person name="Rama T."/>
        </authorList>
    </citation>
    <scope>NUCLEOTIDE SEQUENCE</scope>
    <source>
        <strain evidence="8">TRa3180A</strain>
    </source>
</reference>
<comment type="similarity">
    <text evidence="2">Belongs to the CDIP1/LITAF family.</text>
</comment>
<dbReference type="GO" id="GO:0016020">
    <property type="term" value="C:membrane"/>
    <property type="evidence" value="ECO:0007669"/>
    <property type="project" value="UniProtKB-SubCell"/>
</dbReference>
<dbReference type="PANTHER" id="PTHR23292:SF6">
    <property type="entry name" value="FI16602P1-RELATED"/>
    <property type="match status" value="1"/>
</dbReference>
<dbReference type="SMART" id="SM00714">
    <property type="entry name" value="LITAF"/>
    <property type="match status" value="1"/>
</dbReference>
<evidence type="ECO:0000313" key="8">
    <source>
        <dbReference type="EMBL" id="KAG9242184.1"/>
    </source>
</evidence>
<feature type="region of interest" description="Disordered" evidence="6">
    <location>
        <begin position="38"/>
        <end position="66"/>
    </location>
</feature>
<comment type="subcellular location">
    <subcellularLocation>
        <location evidence="1">Membrane</location>
        <topology evidence="1">Peripheral membrane protein</topology>
    </subcellularLocation>
</comment>
<dbReference type="EMBL" id="MU254102">
    <property type="protein sequence ID" value="KAG9242184.1"/>
    <property type="molecule type" value="Genomic_DNA"/>
</dbReference>
<dbReference type="GO" id="GO:0008270">
    <property type="term" value="F:zinc ion binding"/>
    <property type="evidence" value="ECO:0007669"/>
    <property type="project" value="TreeGrafter"/>
</dbReference>
<evidence type="ECO:0000313" key="9">
    <source>
        <dbReference type="Proteomes" id="UP000887226"/>
    </source>
</evidence>
<evidence type="ECO:0000256" key="6">
    <source>
        <dbReference type="SAM" id="MobiDB-lite"/>
    </source>
</evidence>
<evidence type="ECO:0000256" key="4">
    <source>
        <dbReference type="ARBA" id="ARBA00022833"/>
    </source>
</evidence>
<keyword evidence="3" id="KW-0479">Metal-binding</keyword>
<keyword evidence="9" id="KW-1185">Reference proteome</keyword>
<protein>
    <recommendedName>
        <fullName evidence="7">LITAF domain-containing protein</fullName>
    </recommendedName>
</protein>
<evidence type="ECO:0000259" key="7">
    <source>
        <dbReference type="PROSITE" id="PS51837"/>
    </source>
</evidence>
<accession>A0A9P7YYJ2</accession>
<dbReference type="PANTHER" id="PTHR23292">
    <property type="entry name" value="LIPOPOLYSACCHARIDE-INDUCED TUMOR NECROSIS FACTOR-ALPHA FACTOR"/>
    <property type="match status" value="1"/>
</dbReference>
<proteinExistence type="inferred from homology"/>
<evidence type="ECO:0000256" key="5">
    <source>
        <dbReference type="ARBA" id="ARBA00023136"/>
    </source>
</evidence>